<proteinExistence type="predicted"/>
<dbReference type="Gene3D" id="3.40.50.12780">
    <property type="entry name" value="N-terminal domain of ligase-like"/>
    <property type="match status" value="1"/>
</dbReference>
<dbReference type="VEuPathDB" id="FungiDB:AB675_74"/>
<feature type="region of interest" description="Disordered" evidence="3">
    <location>
        <begin position="397"/>
        <end position="418"/>
    </location>
</feature>
<dbReference type="PROSITE" id="PS00455">
    <property type="entry name" value="AMP_BINDING"/>
    <property type="match status" value="1"/>
</dbReference>
<dbReference type="AlphaFoldDB" id="A0A0N1HLC8"/>
<evidence type="ECO:0000313" key="7">
    <source>
        <dbReference type="EMBL" id="KPI37785.1"/>
    </source>
</evidence>
<dbReference type="PANTHER" id="PTHR43439">
    <property type="entry name" value="PHENYLACETATE-COENZYME A LIGASE"/>
    <property type="match status" value="1"/>
</dbReference>
<dbReference type="RefSeq" id="XP_017997748.1">
    <property type="nucleotide sequence ID" value="XM_018147872.1"/>
</dbReference>
<accession>A0A0N1HLC8</accession>
<dbReference type="InterPro" id="IPR013120">
    <property type="entry name" value="FAR_NAD-bd"/>
</dbReference>
<keyword evidence="8" id="KW-1185">Reference proteome</keyword>
<dbReference type="SUPFAM" id="SSF47336">
    <property type="entry name" value="ACP-like"/>
    <property type="match status" value="1"/>
</dbReference>
<keyword evidence="2" id="KW-0597">Phosphoprotein</keyword>
<dbReference type="Proteomes" id="UP000038010">
    <property type="component" value="Unassembled WGS sequence"/>
</dbReference>
<evidence type="ECO:0000259" key="4">
    <source>
        <dbReference type="Pfam" id="PF00501"/>
    </source>
</evidence>
<dbReference type="InterPro" id="IPR000873">
    <property type="entry name" value="AMP-dep_synth/lig_dom"/>
</dbReference>
<feature type="domain" description="Thioester reductase (TE)" evidence="6">
    <location>
        <begin position="693"/>
        <end position="942"/>
    </location>
</feature>
<feature type="compositionally biased region" description="Low complexity" evidence="3">
    <location>
        <begin position="1"/>
        <end position="26"/>
    </location>
</feature>
<feature type="domain" description="AMP-dependent synthetase/ligase" evidence="4">
    <location>
        <begin position="83"/>
        <end position="361"/>
    </location>
</feature>
<sequence>MSITETLPPPAATTLTTSNTKQTLQQPPRPPPTKFHTIDGILKSHIAEGFDGTILAYPATPNGTSDFEEYSPKDLDRFVDAAVAKYISSGIEPADPSLPEAPVIAVLSPSSLEIVVTIWAMNRMGYGLLFLSTRLAADAYARLMELSNCDRLITSSGFERMGQDIAKIRECKRYPLITRPDFRHVQNPPVFKREGADPLKETNKLGWIIHSSGSTGFPKPIFLTNYQCLANFVKKPGMRAFCVSPLFHSHALMELGGAIYLQKPMFLGNYALPVTTQNLIEGMSVARPDLFNVVPYVLKLMSERPEGLAELRKVKLVLYAGSACPDALGDLLVANGVNLVANYGCTETGFIMSSVRNYDTDKDWDYCRLEYPIAKHVLMDEVSPGVFECVGLDGLPSKGPSNSDNPPNSFRTKDLFTRHPDPAKSNYYKYLARSDDRLTLVNGEKVLPLPIEGRIRQDPLVEQAAVFGAGKSVPGVIIFRSELAANMSDAELLAGIKPSIDDANAAAESFSRIPEEMIIPMPAGTAYPKTDKFTFIRAQMYQVFAAQIEAAYAAFEDTLPTPSENLKTLSVPELENFLLDTFRARLSIPLAATTTDIFAAGVDSLQTARINSIIRKEIDLGSNASKMSSNVVFEKGTVAALARHLYSLRTGEVKQATDDVSLMQSLIEELSVFAPFTPSSSLSETSGKATVLLTGATGSLGAYIAASLLSRPNVGQVYCLVRAKSELDAHLRVLSQISSRGTTLTAAQISRLVCLPSEFANPTLAIPEAHYNHLLTNLTHVIHCAWPVNFTVPLQTFRPALRGLHNLLQLCLNVKRSQPAKFFFCSSVSVGSNTPKDSTNAASIGETLIPDLSHAQGTGYGKSKLVGEHITHRAMVTYQQHGLEARVLRIGQLSGDLAKGKWNETEAVSLMVQSCLAKGVDCLPALDEEVSWLPVDVCGQAISDLAFRVDGGSDCNGKRKREAELVYHTLNPHKIHWTHDFIPALRRTNLLPEFEVLPPQEWLRRLRESDQDPARNPSIKLLSFWEEKYGKAQAAVTNEKETPRTTSSGLTFETSRTVHDAPVVGSVTREVMLEQGQNGYISKLVGSWMKTWTA</sequence>
<gene>
    <name evidence="7" type="ORF">AB675_74</name>
</gene>
<feature type="domain" description="Carrier" evidence="5">
    <location>
        <begin position="578"/>
        <end position="645"/>
    </location>
</feature>
<dbReference type="Gene3D" id="1.10.1200.10">
    <property type="entry name" value="ACP-like"/>
    <property type="match status" value="1"/>
</dbReference>
<name>A0A0N1HLC8_9EURO</name>
<dbReference type="Pfam" id="PF23562">
    <property type="entry name" value="AMP-binding_C_3"/>
    <property type="match status" value="1"/>
</dbReference>
<evidence type="ECO:0000256" key="2">
    <source>
        <dbReference type="ARBA" id="ARBA00022553"/>
    </source>
</evidence>
<evidence type="ECO:0000256" key="3">
    <source>
        <dbReference type="SAM" id="MobiDB-lite"/>
    </source>
</evidence>
<dbReference type="InterPro" id="IPR009081">
    <property type="entry name" value="PP-bd_ACP"/>
</dbReference>
<dbReference type="EMBL" id="LFJN01000022">
    <property type="protein sequence ID" value="KPI37785.1"/>
    <property type="molecule type" value="Genomic_DNA"/>
</dbReference>
<feature type="compositionally biased region" description="Polar residues" evidence="3">
    <location>
        <begin position="399"/>
        <end position="410"/>
    </location>
</feature>
<dbReference type="InterPro" id="IPR020845">
    <property type="entry name" value="AMP-binding_CS"/>
</dbReference>
<dbReference type="InterPro" id="IPR036736">
    <property type="entry name" value="ACP-like_sf"/>
</dbReference>
<dbReference type="SUPFAM" id="SSF51735">
    <property type="entry name" value="NAD(P)-binding Rossmann-fold domains"/>
    <property type="match status" value="1"/>
</dbReference>
<keyword evidence="1" id="KW-0596">Phosphopantetheine</keyword>
<dbReference type="PANTHER" id="PTHR43439:SF2">
    <property type="entry name" value="ENZYME, PUTATIVE (JCVI)-RELATED"/>
    <property type="match status" value="1"/>
</dbReference>
<evidence type="ECO:0000259" key="6">
    <source>
        <dbReference type="Pfam" id="PF07993"/>
    </source>
</evidence>
<organism evidence="7 8">
    <name type="scientific">Cyphellophora attinorum</name>
    <dbReference type="NCBI Taxonomy" id="1664694"/>
    <lineage>
        <taxon>Eukaryota</taxon>
        <taxon>Fungi</taxon>
        <taxon>Dikarya</taxon>
        <taxon>Ascomycota</taxon>
        <taxon>Pezizomycotina</taxon>
        <taxon>Eurotiomycetes</taxon>
        <taxon>Chaetothyriomycetidae</taxon>
        <taxon>Chaetothyriales</taxon>
        <taxon>Cyphellophoraceae</taxon>
        <taxon>Cyphellophora</taxon>
    </lineage>
</organism>
<protein>
    <submittedName>
        <fullName evidence="7">Linear gramicidin synthase subunit D</fullName>
    </submittedName>
</protein>
<dbReference type="STRING" id="1664694.A0A0N1HLC8"/>
<feature type="region of interest" description="Disordered" evidence="3">
    <location>
        <begin position="1"/>
        <end position="35"/>
    </location>
</feature>
<evidence type="ECO:0000313" key="8">
    <source>
        <dbReference type="Proteomes" id="UP000038010"/>
    </source>
</evidence>
<dbReference type="InterPro" id="IPR051414">
    <property type="entry name" value="Adenylate-forming_Reductase"/>
</dbReference>
<dbReference type="InterPro" id="IPR042099">
    <property type="entry name" value="ANL_N_sf"/>
</dbReference>
<dbReference type="GeneID" id="28739645"/>
<dbReference type="Pfam" id="PF00550">
    <property type="entry name" value="PP-binding"/>
    <property type="match status" value="1"/>
</dbReference>
<dbReference type="Gene3D" id="3.40.50.720">
    <property type="entry name" value="NAD(P)-binding Rossmann-like Domain"/>
    <property type="match status" value="1"/>
</dbReference>
<evidence type="ECO:0000256" key="1">
    <source>
        <dbReference type="ARBA" id="ARBA00022450"/>
    </source>
</evidence>
<dbReference type="InterPro" id="IPR036291">
    <property type="entry name" value="NAD(P)-bd_dom_sf"/>
</dbReference>
<reference evidence="7 8" key="1">
    <citation type="submission" date="2015-06" db="EMBL/GenBank/DDBJ databases">
        <title>Draft genome of the ant-associated black yeast Phialophora attae CBS 131958.</title>
        <authorList>
            <person name="Moreno L.F."/>
            <person name="Stielow B.J."/>
            <person name="de Hoog S."/>
            <person name="Vicente V.A."/>
            <person name="Weiss V.A."/>
            <person name="de Vries M."/>
            <person name="Cruz L.M."/>
            <person name="Souza E.M."/>
        </authorList>
    </citation>
    <scope>NUCLEOTIDE SEQUENCE [LARGE SCALE GENOMIC DNA]</scope>
    <source>
        <strain evidence="7 8">CBS 131958</strain>
    </source>
</reference>
<dbReference type="Pfam" id="PF00501">
    <property type="entry name" value="AMP-binding"/>
    <property type="match status" value="1"/>
</dbReference>
<dbReference type="Pfam" id="PF07993">
    <property type="entry name" value="NAD_binding_4"/>
    <property type="match status" value="1"/>
</dbReference>
<evidence type="ECO:0000259" key="5">
    <source>
        <dbReference type="Pfam" id="PF00550"/>
    </source>
</evidence>
<dbReference type="SUPFAM" id="SSF56801">
    <property type="entry name" value="Acetyl-CoA synthetase-like"/>
    <property type="match status" value="1"/>
</dbReference>
<comment type="caution">
    <text evidence="7">The sequence shown here is derived from an EMBL/GenBank/DDBJ whole genome shotgun (WGS) entry which is preliminary data.</text>
</comment>
<dbReference type="OrthoDB" id="429813at2759"/>